<dbReference type="PANTHER" id="PTHR42736:SF1">
    <property type="entry name" value="PROTEIN-GLUTAMINE GAMMA-GLUTAMYLTRANSFERASE"/>
    <property type="match status" value="1"/>
</dbReference>
<feature type="transmembrane region" description="Helical" evidence="2">
    <location>
        <begin position="7"/>
        <end position="25"/>
    </location>
</feature>
<dbReference type="InterPro" id="IPR025403">
    <property type="entry name" value="TgpA-like_C"/>
</dbReference>
<dbReference type="Pfam" id="PF11992">
    <property type="entry name" value="TgpA_N"/>
    <property type="match status" value="1"/>
</dbReference>
<gene>
    <name evidence="4" type="ORF">GCM10009681_13500</name>
</gene>
<keyword evidence="5" id="KW-1185">Reference proteome</keyword>
<keyword evidence="2" id="KW-1133">Transmembrane helix</keyword>
<dbReference type="PANTHER" id="PTHR42736">
    <property type="entry name" value="PROTEIN-GLUTAMINE GAMMA-GLUTAMYLTRANSFERASE"/>
    <property type="match status" value="1"/>
</dbReference>
<dbReference type="InterPro" id="IPR021878">
    <property type="entry name" value="TgpA_N"/>
</dbReference>
<dbReference type="InterPro" id="IPR038765">
    <property type="entry name" value="Papain-like_cys_pep_sf"/>
</dbReference>
<dbReference type="Pfam" id="PF13559">
    <property type="entry name" value="DUF4129"/>
    <property type="match status" value="1"/>
</dbReference>
<sequence length="817" mass="87999">MNSRHHVAVIGGIVTMLGSMSLLSIFSSWSWFFYASGAVIAVVGTAMIARRLRVPLWGQTLLMMAALTVILTLYFPTGAEFVGFIPTAETFRHFGELLGEAGAAIQQEAVPVPDLDGLLLIVTLGIGGVAIIVDLCAVGLRRPALAGLALLAIYSVPVAVLTTSVSFIQFGLGAAGFLWLLITDSVDRVRRFGRRFTGEGRDIDVWEPSPLAAAGRRLGIVGIVVAVLLPVVTPGLTTGLIDKLRPNGGTNGTGTGAGTGGSGAVDLTAMLTGSLQRDRPYPMVRVTNSDPTPYYLRFGVADQVNENGFTSRVAAGNRALPNDPDRALPRIEGTSLEKGSARIEIVDFDMPLAPIYLEAIDIDGLDPTWGLDRRFDVVASRQSSTVRKSYTVTYSRRVYTADALRRAGTYLNDEQVTLTTVPQVQEITALVKRLTTGKDTQYDKVRALYNYFGPENRFVYNLNVPKGDSGNAIVDFLRGRQGFCVQYAAALAWLVRAAGYPARVAFGFTRGENAINGQVTLTNRNLHAWTEVYFPNLGWVPFDATPSASVPGSVDPGYAPDLVDTTTPGAQDDPDTGPRSTAEASPGPTDPEAGPEDPGAAGGGDNGAPLWVWLTGLGVLLVLVVLAAPAVGRELLRRRRRSRHQQVIALDVATAAGGGGPSDLLSSADPQGIAQARHDAHQAWAELLDTMTDFAIPVDPTETPRATADRLAAVTGTDTDGERAVTKLARTEEFARYARRPLVPDGLDEAVRRARDTFAAQATRWERLSATFMPRSTVLRWRLRWLRASGYTVARTGRWRDRLAARLSPRRLLTGRR</sequence>
<keyword evidence="2" id="KW-0472">Membrane</keyword>
<feature type="transmembrane region" description="Helical" evidence="2">
    <location>
        <begin position="56"/>
        <end position="75"/>
    </location>
</feature>
<feature type="transmembrane region" description="Helical" evidence="2">
    <location>
        <begin position="118"/>
        <end position="137"/>
    </location>
</feature>
<dbReference type="Pfam" id="PF01841">
    <property type="entry name" value="Transglut_core"/>
    <property type="match status" value="1"/>
</dbReference>
<evidence type="ECO:0000313" key="5">
    <source>
        <dbReference type="Proteomes" id="UP001500655"/>
    </source>
</evidence>
<feature type="transmembrane region" description="Helical" evidence="2">
    <location>
        <begin position="31"/>
        <end position="49"/>
    </location>
</feature>
<evidence type="ECO:0000256" key="2">
    <source>
        <dbReference type="SAM" id="Phobius"/>
    </source>
</evidence>
<dbReference type="Gene3D" id="3.10.620.30">
    <property type="match status" value="1"/>
</dbReference>
<comment type="caution">
    <text evidence="4">The sequence shown here is derived from an EMBL/GenBank/DDBJ whole genome shotgun (WGS) entry which is preliminary data.</text>
</comment>
<evidence type="ECO:0000256" key="1">
    <source>
        <dbReference type="SAM" id="MobiDB-lite"/>
    </source>
</evidence>
<protein>
    <recommendedName>
        <fullName evidence="3">Transglutaminase-like domain-containing protein</fullName>
    </recommendedName>
</protein>
<dbReference type="InterPro" id="IPR002931">
    <property type="entry name" value="Transglutaminase-like"/>
</dbReference>
<proteinExistence type="predicted"/>
<keyword evidence="2" id="KW-0812">Transmembrane</keyword>
<evidence type="ECO:0000313" key="4">
    <source>
        <dbReference type="EMBL" id="GAA1744002.1"/>
    </source>
</evidence>
<dbReference type="InterPro" id="IPR052901">
    <property type="entry name" value="Bact_TGase-like"/>
</dbReference>
<feature type="region of interest" description="Disordered" evidence="1">
    <location>
        <begin position="655"/>
        <end position="674"/>
    </location>
</feature>
<feature type="transmembrane region" description="Helical" evidence="2">
    <location>
        <begin position="610"/>
        <end position="631"/>
    </location>
</feature>
<feature type="region of interest" description="Disordered" evidence="1">
    <location>
        <begin position="551"/>
        <end position="604"/>
    </location>
</feature>
<dbReference type="SMART" id="SM00460">
    <property type="entry name" value="TGc"/>
    <property type="match status" value="1"/>
</dbReference>
<feature type="compositionally biased region" description="Low complexity" evidence="1">
    <location>
        <begin position="590"/>
        <end position="599"/>
    </location>
</feature>
<feature type="transmembrane region" description="Helical" evidence="2">
    <location>
        <begin position="167"/>
        <end position="186"/>
    </location>
</feature>
<name>A0ABP4W0B9_9ACTN</name>
<dbReference type="EMBL" id="BAAALS010000005">
    <property type="protein sequence ID" value="GAA1744002.1"/>
    <property type="molecule type" value="Genomic_DNA"/>
</dbReference>
<accession>A0ABP4W0B9</accession>
<dbReference type="SUPFAM" id="SSF54001">
    <property type="entry name" value="Cysteine proteinases"/>
    <property type="match status" value="1"/>
</dbReference>
<dbReference type="RefSeq" id="WP_344078023.1">
    <property type="nucleotide sequence ID" value="NZ_BAAALS010000005.1"/>
</dbReference>
<feature type="transmembrane region" description="Helical" evidence="2">
    <location>
        <begin position="218"/>
        <end position="241"/>
    </location>
</feature>
<dbReference type="Proteomes" id="UP001500655">
    <property type="component" value="Unassembled WGS sequence"/>
</dbReference>
<evidence type="ECO:0000259" key="3">
    <source>
        <dbReference type="SMART" id="SM00460"/>
    </source>
</evidence>
<reference evidence="5" key="1">
    <citation type="journal article" date="2019" name="Int. J. Syst. Evol. Microbiol.">
        <title>The Global Catalogue of Microorganisms (GCM) 10K type strain sequencing project: providing services to taxonomists for standard genome sequencing and annotation.</title>
        <authorList>
            <consortium name="The Broad Institute Genomics Platform"/>
            <consortium name="The Broad Institute Genome Sequencing Center for Infectious Disease"/>
            <person name="Wu L."/>
            <person name="Ma J."/>
        </authorList>
    </citation>
    <scope>NUCLEOTIDE SEQUENCE [LARGE SCALE GENOMIC DNA]</scope>
    <source>
        <strain evidence="5">JCM 13249</strain>
    </source>
</reference>
<feature type="domain" description="Transglutaminase-like" evidence="3">
    <location>
        <begin position="476"/>
        <end position="546"/>
    </location>
</feature>
<organism evidence="4 5">
    <name type="scientific">Luedemannella helvata</name>
    <dbReference type="NCBI Taxonomy" id="349315"/>
    <lineage>
        <taxon>Bacteria</taxon>
        <taxon>Bacillati</taxon>
        <taxon>Actinomycetota</taxon>
        <taxon>Actinomycetes</taxon>
        <taxon>Micromonosporales</taxon>
        <taxon>Micromonosporaceae</taxon>
        <taxon>Luedemannella</taxon>
    </lineage>
</organism>
<feature type="transmembrane region" description="Helical" evidence="2">
    <location>
        <begin position="144"/>
        <end position="161"/>
    </location>
</feature>